<protein>
    <submittedName>
        <fullName evidence="2">Uncharacterized protein</fullName>
    </submittedName>
</protein>
<dbReference type="InParanoid" id="A0A165D1T4"/>
<feature type="signal peptide" evidence="1">
    <location>
        <begin position="1"/>
        <end position="19"/>
    </location>
</feature>
<dbReference type="AlphaFoldDB" id="A0A165D1T4"/>
<organism evidence="2 3">
    <name type="scientific">Calocera cornea HHB12733</name>
    <dbReference type="NCBI Taxonomy" id="1353952"/>
    <lineage>
        <taxon>Eukaryota</taxon>
        <taxon>Fungi</taxon>
        <taxon>Dikarya</taxon>
        <taxon>Basidiomycota</taxon>
        <taxon>Agaricomycotina</taxon>
        <taxon>Dacrymycetes</taxon>
        <taxon>Dacrymycetales</taxon>
        <taxon>Dacrymycetaceae</taxon>
        <taxon>Calocera</taxon>
    </lineage>
</organism>
<keyword evidence="3" id="KW-1185">Reference proteome</keyword>
<feature type="chain" id="PRO_5007856347" evidence="1">
    <location>
        <begin position="20"/>
        <end position="66"/>
    </location>
</feature>
<proteinExistence type="predicted"/>
<gene>
    <name evidence="2" type="ORF">CALCODRAFT_111234</name>
</gene>
<dbReference type="EMBL" id="KV424086">
    <property type="protein sequence ID" value="KZT51882.1"/>
    <property type="molecule type" value="Genomic_DNA"/>
</dbReference>
<evidence type="ECO:0000313" key="2">
    <source>
        <dbReference type="EMBL" id="KZT51882.1"/>
    </source>
</evidence>
<name>A0A165D1T4_9BASI</name>
<keyword evidence="1" id="KW-0732">Signal</keyword>
<sequence>MDCMALLLIACLGVCRVLGLVVNNVTCTENISLNNAVNQPPCYVFAQIMGQCYNDGQWRSPCSAAS</sequence>
<dbReference type="Proteomes" id="UP000076842">
    <property type="component" value="Unassembled WGS sequence"/>
</dbReference>
<evidence type="ECO:0000256" key="1">
    <source>
        <dbReference type="SAM" id="SignalP"/>
    </source>
</evidence>
<reference evidence="2 3" key="1">
    <citation type="journal article" date="2016" name="Mol. Biol. Evol.">
        <title>Comparative Genomics of Early-Diverging Mushroom-Forming Fungi Provides Insights into the Origins of Lignocellulose Decay Capabilities.</title>
        <authorList>
            <person name="Nagy L.G."/>
            <person name="Riley R."/>
            <person name="Tritt A."/>
            <person name="Adam C."/>
            <person name="Daum C."/>
            <person name="Floudas D."/>
            <person name="Sun H."/>
            <person name="Yadav J.S."/>
            <person name="Pangilinan J."/>
            <person name="Larsson K.H."/>
            <person name="Matsuura K."/>
            <person name="Barry K."/>
            <person name="Labutti K."/>
            <person name="Kuo R."/>
            <person name="Ohm R.A."/>
            <person name="Bhattacharya S.S."/>
            <person name="Shirouzu T."/>
            <person name="Yoshinaga Y."/>
            <person name="Martin F.M."/>
            <person name="Grigoriev I.V."/>
            <person name="Hibbett D.S."/>
        </authorList>
    </citation>
    <scope>NUCLEOTIDE SEQUENCE [LARGE SCALE GENOMIC DNA]</scope>
    <source>
        <strain evidence="2 3">HHB12733</strain>
    </source>
</reference>
<evidence type="ECO:0000313" key="3">
    <source>
        <dbReference type="Proteomes" id="UP000076842"/>
    </source>
</evidence>
<accession>A0A165D1T4</accession>